<protein>
    <submittedName>
        <fullName evidence="1">Uncharacterized protein</fullName>
    </submittedName>
</protein>
<accession>A0A9P4H6R3</accession>
<keyword evidence="2" id="KW-1185">Reference proteome</keyword>
<comment type="caution">
    <text evidence="1">The sequence shown here is derived from an EMBL/GenBank/DDBJ whole genome shotgun (WGS) entry which is preliminary data.</text>
</comment>
<gene>
    <name evidence="1" type="ORF">EK21DRAFT_91073</name>
</gene>
<evidence type="ECO:0000313" key="2">
    <source>
        <dbReference type="Proteomes" id="UP000799777"/>
    </source>
</evidence>
<name>A0A9P4H6R3_9PLEO</name>
<sequence length="354" mass="40748">MAPHLLTLPREIRNSVYDHLTKPVSFVWLLFTRKKLASFRSPKAFEVSTVKLEHCPYFRLLLTNHQPHAEYKEAKCFTELTLNLSLEERREREAAQDRIYDNKEASKRKGVITYSSRDVLWKERGAQRIAAAVLATVRHATIQLNLPVFLYKEDNRGKYVPELYNFLGNALSEMNNLATLRIAYRQGHRQSVPDWVLASTIKQAHTRQAFFPSLPTNIGRLSMVQQGEGYRIGSAATTPWEGGSYAPHSRCKPTFVLEGTPFVIHHAVAKLGVYLYCADDRNKEKHLWSAEDVRRLAGPNVRLRVPGVYETFRDSIRSWGAHGAFREYLATDLEHVPLAKARMLVRFPFELIEW</sequence>
<dbReference type="EMBL" id="ML978219">
    <property type="protein sequence ID" value="KAF2027982.1"/>
    <property type="molecule type" value="Genomic_DNA"/>
</dbReference>
<dbReference type="AlphaFoldDB" id="A0A9P4H6R3"/>
<organism evidence="1 2">
    <name type="scientific">Setomelanomma holmii</name>
    <dbReference type="NCBI Taxonomy" id="210430"/>
    <lineage>
        <taxon>Eukaryota</taxon>
        <taxon>Fungi</taxon>
        <taxon>Dikarya</taxon>
        <taxon>Ascomycota</taxon>
        <taxon>Pezizomycotina</taxon>
        <taxon>Dothideomycetes</taxon>
        <taxon>Pleosporomycetidae</taxon>
        <taxon>Pleosporales</taxon>
        <taxon>Pleosporineae</taxon>
        <taxon>Phaeosphaeriaceae</taxon>
        <taxon>Setomelanomma</taxon>
    </lineage>
</organism>
<dbReference type="OrthoDB" id="3801489at2759"/>
<dbReference type="Proteomes" id="UP000799777">
    <property type="component" value="Unassembled WGS sequence"/>
</dbReference>
<reference evidence="1" key="1">
    <citation type="journal article" date="2020" name="Stud. Mycol.">
        <title>101 Dothideomycetes genomes: a test case for predicting lifestyles and emergence of pathogens.</title>
        <authorList>
            <person name="Haridas S."/>
            <person name="Albert R."/>
            <person name="Binder M."/>
            <person name="Bloem J."/>
            <person name="Labutti K."/>
            <person name="Salamov A."/>
            <person name="Andreopoulos B."/>
            <person name="Baker S."/>
            <person name="Barry K."/>
            <person name="Bills G."/>
            <person name="Bluhm B."/>
            <person name="Cannon C."/>
            <person name="Castanera R."/>
            <person name="Culley D."/>
            <person name="Daum C."/>
            <person name="Ezra D."/>
            <person name="Gonzalez J."/>
            <person name="Henrissat B."/>
            <person name="Kuo A."/>
            <person name="Liang C."/>
            <person name="Lipzen A."/>
            <person name="Lutzoni F."/>
            <person name="Magnuson J."/>
            <person name="Mondo S."/>
            <person name="Nolan M."/>
            <person name="Ohm R."/>
            <person name="Pangilinan J."/>
            <person name="Park H.-J."/>
            <person name="Ramirez L."/>
            <person name="Alfaro M."/>
            <person name="Sun H."/>
            <person name="Tritt A."/>
            <person name="Yoshinaga Y."/>
            <person name="Zwiers L.-H."/>
            <person name="Turgeon B."/>
            <person name="Goodwin S."/>
            <person name="Spatafora J."/>
            <person name="Crous P."/>
            <person name="Grigoriev I."/>
        </authorList>
    </citation>
    <scope>NUCLEOTIDE SEQUENCE</scope>
    <source>
        <strain evidence="1">CBS 110217</strain>
    </source>
</reference>
<proteinExistence type="predicted"/>
<evidence type="ECO:0000313" key="1">
    <source>
        <dbReference type="EMBL" id="KAF2027982.1"/>
    </source>
</evidence>